<reference evidence="3" key="1">
    <citation type="submission" date="2016-10" db="EMBL/GenBank/DDBJ databases">
        <authorList>
            <person name="Varghese N."/>
            <person name="Submissions S."/>
        </authorList>
    </citation>
    <scope>NUCLEOTIDE SEQUENCE [LARGE SCALE GENOMIC DNA]</scope>
    <source>
        <strain evidence="3">CGMCC 1.9227</strain>
    </source>
</reference>
<accession>A0A1I2D010</accession>
<dbReference type="Gene3D" id="2.60.40.10">
    <property type="entry name" value="Immunoglobulins"/>
    <property type="match status" value="1"/>
</dbReference>
<keyword evidence="3" id="KW-1185">Reference proteome</keyword>
<evidence type="ECO:0000256" key="1">
    <source>
        <dbReference type="SAM" id="SignalP"/>
    </source>
</evidence>
<dbReference type="AlphaFoldDB" id="A0A1I2D010"/>
<sequence>MKKIKLIFSFILMLVVATSCTVEGINNDTALLGTESSANLNKIFDISSDNSGKVIITPTANGAVSFKVDYGHGTVSPVTVVPGASTTHIYPEGKYTVKISAKSISGATTEQTFPLDVVYRAPENVTVTLNKSIHNLKVKAKADYAKSYLVYFGDVTNEVGTPLSNDGELSHDYAVAGTYNVKVVALSGGAAKTEKMTPTIIYNAYGLPITYELATQNYGVGGTFGGVSTAVLANPFPTGLNTSAKVWRYTKSLGAESWSGTYSPLDTPIDFAIGKKIKLLLYATEVGKSLNVELEWAVGGTPANGVAVLKVANTVANSWEELVFDFSTIAAIPANAKFTQLVFRYDDSAKGSGEVIYIDNIRLTN</sequence>
<dbReference type="RefSeq" id="WP_143071052.1">
    <property type="nucleotide sequence ID" value="NZ_FONQ01000003.1"/>
</dbReference>
<gene>
    <name evidence="2" type="ORF">SAMN04488131_103237</name>
</gene>
<proteinExistence type="predicted"/>
<dbReference type="Proteomes" id="UP000198596">
    <property type="component" value="Unassembled WGS sequence"/>
</dbReference>
<dbReference type="EMBL" id="FONQ01000003">
    <property type="protein sequence ID" value="SFE73861.1"/>
    <property type="molecule type" value="Genomic_DNA"/>
</dbReference>
<name>A0A1I2D010_9FLAO</name>
<protein>
    <recommendedName>
        <fullName evidence="4">PKD domain-containing protein</fullName>
    </recommendedName>
</protein>
<dbReference type="STRING" id="935223.SAMN04488131_103237"/>
<evidence type="ECO:0000313" key="3">
    <source>
        <dbReference type="Proteomes" id="UP000198596"/>
    </source>
</evidence>
<feature type="chain" id="PRO_5011446958" description="PKD domain-containing protein" evidence="1">
    <location>
        <begin position="22"/>
        <end position="365"/>
    </location>
</feature>
<dbReference type="OrthoDB" id="5381604at2"/>
<dbReference type="PROSITE" id="PS51257">
    <property type="entry name" value="PROKAR_LIPOPROTEIN"/>
    <property type="match status" value="1"/>
</dbReference>
<feature type="signal peptide" evidence="1">
    <location>
        <begin position="1"/>
        <end position="21"/>
    </location>
</feature>
<evidence type="ECO:0000313" key="2">
    <source>
        <dbReference type="EMBL" id="SFE73861.1"/>
    </source>
</evidence>
<keyword evidence="1" id="KW-0732">Signal</keyword>
<evidence type="ECO:0008006" key="4">
    <source>
        <dbReference type="Google" id="ProtNLM"/>
    </source>
</evidence>
<organism evidence="2 3">
    <name type="scientific">Flavobacterium xueshanense</name>
    <dbReference type="NCBI Taxonomy" id="935223"/>
    <lineage>
        <taxon>Bacteria</taxon>
        <taxon>Pseudomonadati</taxon>
        <taxon>Bacteroidota</taxon>
        <taxon>Flavobacteriia</taxon>
        <taxon>Flavobacteriales</taxon>
        <taxon>Flavobacteriaceae</taxon>
        <taxon>Flavobacterium</taxon>
    </lineage>
</organism>
<dbReference type="InterPro" id="IPR013783">
    <property type="entry name" value="Ig-like_fold"/>
</dbReference>